<protein>
    <submittedName>
        <fullName evidence="1">Uncharacterized protein</fullName>
    </submittedName>
</protein>
<evidence type="ECO:0000313" key="2">
    <source>
        <dbReference type="Proteomes" id="UP000790377"/>
    </source>
</evidence>
<organism evidence="1 2">
    <name type="scientific">Hygrophoropsis aurantiaca</name>
    <dbReference type="NCBI Taxonomy" id="72124"/>
    <lineage>
        <taxon>Eukaryota</taxon>
        <taxon>Fungi</taxon>
        <taxon>Dikarya</taxon>
        <taxon>Basidiomycota</taxon>
        <taxon>Agaricomycotina</taxon>
        <taxon>Agaricomycetes</taxon>
        <taxon>Agaricomycetidae</taxon>
        <taxon>Boletales</taxon>
        <taxon>Coniophorineae</taxon>
        <taxon>Hygrophoropsidaceae</taxon>
        <taxon>Hygrophoropsis</taxon>
    </lineage>
</organism>
<sequence length="91" mass="9901">MLATNLAVFLVCLLVLPLAFSLQAIKDQLDFVPSVFDGTSRVGLIDSEPLPQWPPSSNSSTYGGQRVEIFRAATSCELEEPHLRASARTPL</sequence>
<gene>
    <name evidence="1" type="ORF">BJ138DRAFT_1165851</name>
</gene>
<name>A0ACB7ZVE5_9AGAM</name>
<dbReference type="Proteomes" id="UP000790377">
    <property type="component" value="Unassembled WGS sequence"/>
</dbReference>
<accession>A0ACB7ZVE5</accession>
<keyword evidence="2" id="KW-1185">Reference proteome</keyword>
<reference evidence="1" key="1">
    <citation type="journal article" date="2021" name="New Phytol.">
        <title>Evolutionary innovations through gain and loss of genes in the ectomycorrhizal Boletales.</title>
        <authorList>
            <person name="Wu G."/>
            <person name="Miyauchi S."/>
            <person name="Morin E."/>
            <person name="Kuo A."/>
            <person name="Drula E."/>
            <person name="Varga T."/>
            <person name="Kohler A."/>
            <person name="Feng B."/>
            <person name="Cao Y."/>
            <person name="Lipzen A."/>
            <person name="Daum C."/>
            <person name="Hundley H."/>
            <person name="Pangilinan J."/>
            <person name="Johnson J."/>
            <person name="Barry K."/>
            <person name="LaButti K."/>
            <person name="Ng V."/>
            <person name="Ahrendt S."/>
            <person name="Min B."/>
            <person name="Choi I.G."/>
            <person name="Park H."/>
            <person name="Plett J.M."/>
            <person name="Magnuson J."/>
            <person name="Spatafora J.W."/>
            <person name="Nagy L.G."/>
            <person name="Henrissat B."/>
            <person name="Grigoriev I.V."/>
            <person name="Yang Z.L."/>
            <person name="Xu J."/>
            <person name="Martin F.M."/>
        </authorList>
    </citation>
    <scope>NUCLEOTIDE SEQUENCE</scope>
    <source>
        <strain evidence="1">ATCC 28755</strain>
    </source>
</reference>
<dbReference type="EMBL" id="MU268345">
    <property type="protein sequence ID" value="KAH7904842.1"/>
    <property type="molecule type" value="Genomic_DNA"/>
</dbReference>
<proteinExistence type="predicted"/>
<evidence type="ECO:0000313" key="1">
    <source>
        <dbReference type="EMBL" id="KAH7904842.1"/>
    </source>
</evidence>
<comment type="caution">
    <text evidence="1">The sequence shown here is derived from an EMBL/GenBank/DDBJ whole genome shotgun (WGS) entry which is preliminary data.</text>
</comment>